<reference evidence="2 3" key="1">
    <citation type="journal article" date="2015" name="Microbes Environ.">
        <title>Distribution and evolution of nitrogen fixation genes in the phylum bacteroidetes.</title>
        <authorList>
            <person name="Inoue J."/>
            <person name="Oshima K."/>
            <person name="Suda W."/>
            <person name="Sakamoto M."/>
            <person name="Iino T."/>
            <person name="Noda S."/>
            <person name="Hongoh Y."/>
            <person name="Hattori M."/>
            <person name="Ohkuma M."/>
        </authorList>
    </citation>
    <scope>NUCLEOTIDE SEQUENCE [LARGE SCALE GENOMIC DNA]</scope>
    <source>
        <strain evidence="2">JCM 15548</strain>
    </source>
</reference>
<name>A0A0E9LSX4_9BACT</name>
<evidence type="ECO:0000256" key="1">
    <source>
        <dbReference type="SAM" id="MobiDB-lite"/>
    </source>
</evidence>
<keyword evidence="3" id="KW-1185">Reference proteome</keyword>
<feature type="compositionally biased region" description="Polar residues" evidence="1">
    <location>
        <begin position="111"/>
        <end position="125"/>
    </location>
</feature>
<dbReference type="AlphaFoldDB" id="A0A0E9LSX4"/>
<evidence type="ECO:0000313" key="2">
    <source>
        <dbReference type="EMBL" id="GAO27940.1"/>
    </source>
</evidence>
<organism evidence="2 3">
    <name type="scientific">Geofilum rubicundum JCM 15548</name>
    <dbReference type="NCBI Taxonomy" id="1236989"/>
    <lineage>
        <taxon>Bacteria</taxon>
        <taxon>Pseudomonadati</taxon>
        <taxon>Bacteroidota</taxon>
        <taxon>Bacteroidia</taxon>
        <taxon>Marinilabiliales</taxon>
        <taxon>Marinilabiliaceae</taxon>
        <taxon>Geofilum</taxon>
    </lineage>
</organism>
<comment type="caution">
    <text evidence="2">The sequence shown here is derived from an EMBL/GenBank/DDBJ whole genome shotgun (WGS) entry which is preliminary data.</text>
</comment>
<feature type="region of interest" description="Disordered" evidence="1">
    <location>
        <begin position="106"/>
        <end position="129"/>
    </location>
</feature>
<feature type="compositionally biased region" description="Polar residues" evidence="1">
    <location>
        <begin position="50"/>
        <end position="60"/>
    </location>
</feature>
<dbReference type="EMBL" id="BAZW01000183">
    <property type="protein sequence ID" value="GAO27940.1"/>
    <property type="molecule type" value="Genomic_DNA"/>
</dbReference>
<gene>
    <name evidence="2" type="ORF">JCM15548_14822</name>
</gene>
<feature type="region of interest" description="Disordered" evidence="1">
    <location>
        <begin position="41"/>
        <end position="68"/>
    </location>
</feature>
<dbReference type="Proteomes" id="UP000032900">
    <property type="component" value="Unassembled WGS sequence"/>
</dbReference>
<evidence type="ECO:0000313" key="3">
    <source>
        <dbReference type="Proteomes" id="UP000032900"/>
    </source>
</evidence>
<protein>
    <submittedName>
        <fullName evidence="2">Uncharacterized protein</fullName>
    </submittedName>
</protein>
<sequence>MFIDPDGMWSSPYYDQTTGGYLGVDENGFAGQIKVTSQEAYNSAEKNKDGSVQSGSIAESSDTKDIQDSKVSEKALSNIYTDITSKTPGIKVDNLYNGAISIFNPGDHSKSYNNPETPGGASTKNMGDEGIKVSMNSNPEYIGNTLSTVEQAQNTLGVHEYKGHGLLKYGKTTGTHYKCYELQLDHSTFRSTSKGYQKLRLGRYLRLYSTENPAGYINDSNYRNMYQRWQSIKE</sequence>
<accession>A0A0E9LSX4</accession>
<proteinExistence type="predicted"/>